<feature type="transmembrane region" description="Helical" evidence="7">
    <location>
        <begin position="418"/>
        <end position="436"/>
    </location>
</feature>
<feature type="transmembrane region" description="Helical" evidence="7">
    <location>
        <begin position="280"/>
        <end position="299"/>
    </location>
</feature>
<dbReference type="Proteomes" id="UP000001072">
    <property type="component" value="Unassembled WGS sequence"/>
</dbReference>
<dbReference type="HOGENOM" id="CLU_019945_0_0_1"/>
<proteinExistence type="predicted"/>
<protein>
    <recommendedName>
        <fullName evidence="10">Sucrose transporter</fullName>
    </recommendedName>
</protein>
<gene>
    <name evidence="8" type="ORF">MELLADRAFT_116801</name>
</gene>
<keyword evidence="9" id="KW-1185">Reference proteome</keyword>
<sequence>MNSNPTSSASSATSNRPPFHISRASDEITQFPSYETMHQLSTSPNHKSYQSTSASLFMLTNHQTNSTQPSLSGSTNDPLEQATVTRRVSGAIDFFTSLVPGLSSPRSNYHQHYHTQPNHTIYNSDQEEGRHDVYDRTHHENPTDQDTDDQTTDPKLSRIQFLSLTLNLLSCNLVWTILIYYGMPFILKLDLSTYSTTWLWLSSPISGLIIPPLIGIISDLNSKSLHRRRTWIVISTLILLISLISLSFCTPLGIFMNYLIGGDQGDWDPKKNINIHSNSILIAIVSFYFSFFSLDCLILSTRSLILDQISSYHQNSINVWSSRMLLLGQLIGFGIATFSNSNHGPEEPQLLRELVGYSILLLIITSSLICTTQIEHPITSKPSSSRLNSTSSNLPSFKDLLEFYKTFLNTLPIPIKRVCYVQVFNSICWITILYHSKSLISNFILYELSSTGTNLTESLIRYSERQGTITMLKFSLISLIFSFLLPFLCKFGTTDYVIHQRGKRWTTYRRMLRFLTPRNLWSFSFVVYLVLMGFTFGIESSSGASRLIILLGFSWSITQWVPFALLMEYTRSIEETPPVNQFNQTPISSPSGTRRIANTPPSNVSHKIENRRINERSQLINNPLNEIPLNLIKTNYSIATKTGGSILAIHQLSTVAPHFLISIITSMMFNIVYLLTNPTEETNEPINLSIDIQKPTEVLWFFRFTSIFALISLILSRKIVLPTSELEYWDELNYQIYETERFRNGEVLQEDRD</sequence>
<evidence type="ECO:0008006" key="10">
    <source>
        <dbReference type="Google" id="ProtNLM"/>
    </source>
</evidence>
<feature type="transmembrane region" description="Helical" evidence="7">
    <location>
        <begin position="320"/>
        <end position="339"/>
    </location>
</feature>
<feature type="transmembrane region" description="Helical" evidence="7">
    <location>
        <begin position="198"/>
        <end position="218"/>
    </location>
</feature>
<dbReference type="VEuPathDB" id="FungiDB:MELLADRAFT_116801"/>
<feature type="transmembrane region" description="Helical" evidence="7">
    <location>
        <begin position="474"/>
        <end position="498"/>
    </location>
</feature>
<feature type="compositionally biased region" description="Polar residues" evidence="6">
    <location>
        <begin position="106"/>
        <end position="124"/>
    </location>
</feature>
<keyword evidence="5 7" id="KW-0472">Membrane</keyword>
<dbReference type="RefSeq" id="XP_007411414.1">
    <property type="nucleotide sequence ID" value="XM_007411352.1"/>
</dbReference>
<feature type="transmembrane region" description="Helical" evidence="7">
    <location>
        <begin position="230"/>
        <end position="260"/>
    </location>
</feature>
<dbReference type="GO" id="GO:0005886">
    <property type="term" value="C:plasma membrane"/>
    <property type="evidence" value="ECO:0007669"/>
    <property type="project" value="TreeGrafter"/>
</dbReference>
<dbReference type="PANTHER" id="PTHR19432:SF35">
    <property type="entry name" value="SOLUTE CARRIER FAMILY 45 MEMBER 3 ISOFORM X1"/>
    <property type="match status" value="1"/>
</dbReference>
<feature type="transmembrane region" description="Helical" evidence="7">
    <location>
        <begin position="354"/>
        <end position="374"/>
    </location>
</feature>
<accession>F4RQL8</accession>
<feature type="transmembrane region" description="Helical" evidence="7">
    <location>
        <begin position="164"/>
        <end position="186"/>
    </location>
</feature>
<evidence type="ECO:0000256" key="3">
    <source>
        <dbReference type="ARBA" id="ARBA00022692"/>
    </source>
</evidence>
<evidence type="ECO:0000313" key="9">
    <source>
        <dbReference type="Proteomes" id="UP000001072"/>
    </source>
</evidence>
<evidence type="ECO:0000256" key="7">
    <source>
        <dbReference type="SAM" id="Phobius"/>
    </source>
</evidence>
<dbReference type="GO" id="GO:0008506">
    <property type="term" value="F:sucrose:proton symporter activity"/>
    <property type="evidence" value="ECO:0007669"/>
    <property type="project" value="TreeGrafter"/>
</dbReference>
<evidence type="ECO:0000313" key="8">
    <source>
        <dbReference type="EMBL" id="EGG05492.1"/>
    </source>
</evidence>
<feature type="transmembrane region" description="Helical" evidence="7">
    <location>
        <begin position="519"/>
        <end position="538"/>
    </location>
</feature>
<feature type="region of interest" description="Disordered" evidence="6">
    <location>
        <begin position="106"/>
        <end position="129"/>
    </location>
</feature>
<feature type="region of interest" description="Disordered" evidence="6">
    <location>
        <begin position="580"/>
        <end position="606"/>
    </location>
</feature>
<dbReference type="KEGG" id="mlr:MELLADRAFT_116801"/>
<dbReference type="SUPFAM" id="SSF103473">
    <property type="entry name" value="MFS general substrate transporter"/>
    <property type="match status" value="1"/>
</dbReference>
<dbReference type="PANTHER" id="PTHR19432">
    <property type="entry name" value="SUGAR TRANSPORTER"/>
    <property type="match status" value="1"/>
</dbReference>
<evidence type="ECO:0000256" key="6">
    <source>
        <dbReference type="SAM" id="MobiDB-lite"/>
    </source>
</evidence>
<evidence type="ECO:0000256" key="1">
    <source>
        <dbReference type="ARBA" id="ARBA00004141"/>
    </source>
</evidence>
<keyword evidence="4 7" id="KW-1133">Transmembrane helix</keyword>
<evidence type="ECO:0000256" key="5">
    <source>
        <dbReference type="ARBA" id="ARBA00023136"/>
    </source>
</evidence>
<keyword evidence="3 7" id="KW-0812">Transmembrane</keyword>
<evidence type="ECO:0000256" key="4">
    <source>
        <dbReference type="ARBA" id="ARBA00022989"/>
    </source>
</evidence>
<feature type="compositionally biased region" description="Polar residues" evidence="6">
    <location>
        <begin position="580"/>
        <end position="592"/>
    </location>
</feature>
<dbReference type="InParanoid" id="F4RQL8"/>
<organism evidence="9">
    <name type="scientific">Melampsora larici-populina (strain 98AG31 / pathotype 3-4-7)</name>
    <name type="common">Poplar leaf rust fungus</name>
    <dbReference type="NCBI Taxonomy" id="747676"/>
    <lineage>
        <taxon>Eukaryota</taxon>
        <taxon>Fungi</taxon>
        <taxon>Dikarya</taxon>
        <taxon>Basidiomycota</taxon>
        <taxon>Pucciniomycotina</taxon>
        <taxon>Pucciniomycetes</taxon>
        <taxon>Pucciniales</taxon>
        <taxon>Melampsoraceae</taxon>
        <taxon>Melampsora</taxon>
    </lineage>
</organism>
<dbReference type="Gene3D" id="1.20.1250.20">
    <property type="entry name" value="MFS general substrate transporter like domains"/>
    <property type="match status" value="1"/>
</dbReference>
<dbReference type="eggNOG" id="KOG0637">
    <property type="taxonomic scope" value="Eukaryota"/>
</dbReference>
<feature type="transmembrane region" description="Helical" evidence="7">
    <location>
        <begin position="698"/>
        <end position="716"/>
    </location>
</feature>
<dbReference type="EMBL" id="GL883113">
    <property type="protein sequence ID" value="EGG05492.1"/>
    <property type="molecule type" value="Genomic_DNA"/>
</dbReference>
<name>F4RQL8_MELLP</name>
<dbReference type="InterPro" id="IPR036259">
    <property type="entry name" value="MFS_trans_sf"/>
</dbReference>
<dbReference type="GeneID" id="18925892"/>
<feature type="compositionally biased region" description="Low complexity" evidence="6">
    <location>
        <begin position="1"/>
        <end position="18"/>
    </location>
</feature>
<dbReference type="OrthoDB" id="28755at2759"/>
<comment type="subcellular location">
    <subcellularLocation>
        <location evidence="1">Membrane</location>
        <topology evidence="1">Multi-pass membrane protein</topology>
    </subcellularLocation>
</comment>
<dbReference type="AlphaFoldDB" id="F4RQL8"/>
<keyword evidence="2" id="KW-0813">Transport</keyword>
<feature type="transmembrane region" description="Helical" evidence="7">
    <location>
        <begin position="544"/>
        <end position="566"/>
    </location>
</feature>
<evidence type="ECO:0000256" key="2">
    <source>
        <dbReference type="ARBA" id="ARBA00022448"/>
    </source>
</evidence>
<reference evidence="9" key="1">
    <citation type="journal article" date="2011" name="Proc. Natl. Acad. Sci. U.S.A.">
        <title>Obligate biotrophy features unraveled by the genomic analysis of rust fungi.</title>
        <authorList>
            <person name="Duplessis S."/>
            <person name="Cuomo C.A."/>
            <person name="Lin Y.-C."/>
            <person name="Aerts A."/>
            <person name="Tisserant E."/>
            <person name="Veneault-Fourrey C."/>
            <person name="Joly D.L."/>
            <person name="Hacquard S."/>
            <person name="Amselem J."/>
            <person name="Cantarel B.L."/>
            <person name="Chiu R."/>
            <person name="Coutinho P.M."/>
            <person name="Feau N."/>
            <person name="Field M."/>
            <person name="Frey P."/>
            <person name="Gelhaye E."/>
            <person name="Goldberg J."/>
            <person name="Grabherr M.G."/>
            <person name="Kodira C.D."/>
            <person name="Kohler A."/>
            <person name="Kuees U."/>
            <person name="Lindquist E.A."/>
            <person name="Lucas S.M."/>
            <person name="Mago R."/>
            <person name="Mauceli E."/>
            <person name="Morin E."/>
            <person name="Murat C."/>
            <person name="Pangilinan J.L."/>
            <person name="Park R."/>
            <person name="Pearson M."/>
            <person name="Quesneville H."/>
            <person name="Rouhier N."/>
            <person name="Sakthikumar S."/>
            <person name="Salamov A.A."/>
            <person name="Schmutz J."/>
            <person name="Selles B."/>
            <person name="Shapiro H."/>
            <person name="Tanguay P."/>
            <person name="Tuskan G.A."/>
            <person name="Henrissat B."/>
            <person name="Van de Peer Y."/>
            <person name="Rouze P."/>
            <person name="Ellis J.G."/>
            <person name="Dodds P.N."/>
            <person name="Schein J.E."/>
            <person name="Zhong S."/>
            <person name="Hamelin R.C."/>
            <person name="Grigoriev I.V."/>
            <person name="Szabo L.J."/>
            <person name="Martin F."/>
        </authorList>
    </citation>
    <scope>NUCLEOTIDE SEQUENCE [LARGE SCALE GENOMIC DNA]</scope>
    <source>
        <strain evidence="9">98AG31 / pathotype 3-4-7</strain>
    </source>
</reference>
<feature type="region of interest" description="Disordered" evidence="6">
    <location>
        <begin position="1"/>
        <end position="20"/>
    </location>
</feature>